<dbReference type="AlphaFoldDB" id="A0AAV9HFK4"/>
<dbReference type="EMBL" id="MU865037">
    <property type="protein sequence ID" value="KAK4459430.1"/>
    <property type="molecule type" value="Genomic_DNA"/>
</dbReference>
<reference evidence="2" key="1">
    <citation type="journal article" date="2023" name="Mol. Phylogenet. Evol.">
        <title>Genome-scale phylogeny and comparative genomics of the fungal order Sordariales.</title>
        <authorList>
            <person name="Hensen N."/>
            <person name="Bonometti L."/>
            <person name="Westerberg I."/>
            <person name="Brannstrom I.O."/>
            <person name="Guillou S."/>
            <person name="Cros-Aarteil S."/>
            <person name="Calhoun S."/>
            <person name="Haridas S."/>
            <person name="Kuo A."/>
            <person name="Mondo S."/>
            <person name="Pangilinan J."/>
            <person name="Riley R."/>
            <person name="LaButti K."/>
            <person name="Andreopoulos B."/>
            <person name="Lipzen A."/>
            <person name="Chen C."/>
            <person name="Yan M."/>
            <person name="Daum C."/>
            <person name="Ng V."/>
            <person name="Clum A."/>
            <person name="Steindorff A."/>
            <person name="Ohm R.A."/>
            <person name="Martin F."/>
            <person name="Silar P."/>
            <person name="Natvig D.O."/>
            <person name="Lalanne C."/>
            <person name="Gautier V."/>
            <person name="Ament-Velasquez S.L."/>
            <person name="Kruys A."/>
            <person name="Hutchinson M.I."/>
            <person name="Powell A.J."/>
            <person name="Barry K."/>
            <person name="Miller A.N."/>
            <person name="Grigoriev I.V."/>
            <person name="Debuchy R."/>
            <person name="Gladieux P."/>
            <person name="Hiltunen Thoren M."/>
            <person name="Johannesson H."/>
        </authorList>
    </citation>
    <scope>NUCLEOTIDE SEQUENCE</scope>
    <source>
        <strain evidence="2">PSN324</strain>
    </source>
</reference>
<reference evidence="2" key="2">
    <citation type="submission" date="2023-06" db="EMBL/GenBank/DDBJ databases">
        <authorList>
            <consortium name="Lawrence Berkeley National Laboratory"/>
            <person name="Mondo S.J."/>
            <person name="Hensen N."/>
            <person name="Bonometti L."/>
            <person name="Westerberg I."/>
            <person name="Brannstrom I.O."/>
            <person name="Guillou S."/>
            <person name="Cros-Aarteil S."/>
            <person name="Calhoun S."/>
            <person name="Haridas S."/>
            <person name="Kuo A."/>
            <person name="Pangilinan J."/>
            <person name="Riley R."/>
            <person name="Labutti K."/>
            <person name="Andreopoulos B."/>
            <person name="Lipzen A."/>
            <person name="Chen C."/>
            <person name="Yanf M."/>
            <person name="Daum C."/>
            <person name="Ng V."/>
            <person name="Clum A."/>
            <person name="Steindorff A."/>
            <person name="Ohm R."/>
            <person name="Martin F."/>
            <person name="Silar P."/>
            <person name="Natvig D."/>
            <person name="Lalanne C."/>
            <person name="Gautier V."/>
            <person name="Ament-Velasquez S.L."/>
            <person name="Kruys A."/>
            <person name="Hutchinson M.I."/>
            <person name="Powell A.J."/>
            <person name="Barry K."/>
            <person name="Miller A.N."/>
            <person name="Grigoriev I.V."/>
            <person name="Debuchy R."/>
            <person name="Gladieux P."/>
            <person name="Thoren M.H."/>
            <person name="Johannesson H."/>
        </authorList>
    </citation>
    <scope>NUCLEOTIDE SEQUENCE</scope>
    <source>
        <strain evidence="2">PSN324</strain>
    </source>
</reference>
<dbReference type="Proteomes" id="UP001321749">
    <property type="component" value="Unassembled WGS sequence"/>
</dbReference>
<evidence type="ECO:0000313" key="3">
    <source>
        <dbReference type="Proteomes" id="UP001321749"/>
    </source>
</evidence>
<evidence type="ECO:0000313" key="2">
    <source>
        <dbReference type="EMBL" id="KAK4459430.1"/>
    </source>
</evidence>
<comment type="caution">
    <text evidence="2">The sequence shown here is derived from an EMBL/GenBank/DDBJ whole genome shotgun (WGS) entry which is preliminary data.</text>
</comment>
<keyword evidence="3" id="KW-1185">Reference proteome</keyword>
<proteinExistence type="predicted"/>
<gene>
    <name evidence="2" type="ORF">QBC42DRAFT_231747</name>
</gene>
<protein>
    <submittedName>
        <fullName evidence="2">Uncharacterized protein</fullName>
    </submittedName>
</protein>
<name>A0AAV9HFK4_9PEZI</name>
<keyword evidence="1" id="KW-0175">Coiled coil</keyword>
<evidence type="ECO:0000256" key="1">
    <source>
        <dbReference type="SAM" id="Coils"/>
    </source>
</evidence>
<accession>A0AAV9HFK4</accession>
<organism evidence="2 3">
    <name type="scientific">Cladorrhinum samala</name>
    <dbReference type="NCBI Taxonomy" id="585594"/>
    <lineage>
        <taxon>Eukaryota</taxon>
        <taxon>Fungi</taxon>
        <taxon>Dikarya</taxon>
        <taxon>Ascomycota</taxon>
        <taxon>Pezizomycotina</taxon>
        <taxon>Sordariomycetes</taxon>
        <taxon>Sordariomycetidae</taxon>
        <taxon>Sordariales</taxon>
        <taxon>Podosporaceae</taxon>
        <taxon>Cladorrhinum</taxon>
    </lineage>
</organism>
<feature type="coiled-coil region" evidence="1">
    <location>
        <begin position="12"/>
        <end position="39"/>
    </location>
</feature>
<sequence length="313" mass="35538">MPRLPPAEKLSLAVRKNVRDEWENNKADLERQLTELLGTPWTIDIAPNAIWPYHNDGYAKESLGSCIKAYVEGAIYQLKYLTERYGDELKAEINDLSHAHVLTLDLEETTPPRFSYGGCDVQDGKLRILFVEQNLGTNIDYCLQENTLFAALNAAPSDKPLSFYARENIRTEYDAKIGEAKQQIAEQLGKKDDEITLNPNFADVFAKLDAASKQKGSSLREDWQKTIGDFVQRYFAALAYQMKYIKVGEDDMIQEGFLDAVSTNEFAFRVVDQLKYDSYGEVVIEDGVLYLQCKPDTFGTNIDYSCSKLMDQL</sequence>